<evidence type="ECO:0000313" key="2">
    <source>
        <dbReference type="Proteomes" id="UP000639772"/>
    </source>
</evidence>
<dbReference type="Proteomes" id="UP000639772">
    <property type="component" value="Unassembled WGS sequence"/>
</dbReference>
<accession>A0A835UCA8</accession>
<sequence length="68" mass="7285">MKPRSPPQSALIFVSPSDISSGMQAALNKTKLVGNYFYCHCRAKFFRPARASIDARPLSAGLSGPGSE</sequence>
<comment type="caution">
    <text evidence="1">The sequence shown here is derived from an EMBL/GenBank/DDBJ whole genome shotgun (WGS) entry which is preliminary data.</text>
</comment>
<dbReference type="EMBL" id="JADCNM010000014">
    <property type="protein sequence ID" value="KAG0454106.1"/>
    <property type="molecule type" value="Genomic_DNA"/>
</dbReference>
<reference evidence="1 2" key="1">
    <citation type="journal article" date="2020" name="Nat. Food">
        <title>A phased Vanilla planifolia genome enables genetic improvement of flavour and production.</title>
        <authorList>
            <person name="Hasing T."/>
            <person name="Tang H."/>
            <person name="Brym M."/>
            <person name="Khazi F."/>
            <person name="Huang T."/>
            <person name="Chambers A.H."/>
        </authorList>
    </citation>
    <scope>NUCLEOTIDE SEQUENCE [LARGE SCALE GENOMIC DNA]</scope>
    <source>
        <tissue evidence="1">Leaf</tissue>
    </source>
</reference>
<dbReference type="AlphaFoldDB" id="A0A835UCA8"/>
<organism evidence="1 2">
    <name type="scientific">Vanilla planifolia</name>
    <name type="common">Vanilla</name>
    <dbReference type="NCBI Taxonomy" id="51239"/>
    <lineage>
        <taxon>Eukaryota</taxon>
        <taxon>Viridiplantae</taxon>
        <taxon>Streptophyta</taxon>
        <taxon>Embryophyta</taxon>
        <taxon>Tracheophyta</taxon>
        <taxon>Spermatophyta</taxon>
        <taxon>Magnoliopsida</taxon>
        <taxon>Liliopsida</taxon>
        <taxon>Asparagales</taxon>
        <taxon>Orchidaceae</taxon>
        <taxon>Vanilloideae</taxon>
        <taxon>Vanilleae</taxon>
        <taxon>Vanilla</taxon>
    </lineage>
</organism>
<proteinExistence type="predicted"/>
<name>A0A835UCA8_VANPL</name>
<gene>
    <name evidence="1" type="ORF">HPP92_025410</name>
</gene>
<evidence type="ECO:0000313" key="1">
    <source>
        <dbReference type="EMBL" id="KAG0454106.1"/>
    </source>
</evidence>
<protein>
    <submittedName>
        <fullName evidence="1">Uncharacterized protein</fullName>
    </submittedName>
</protein>